<dbReference type="RefSeq" id="WP_168140021.1">
    <property type="nucleotide sequence ID" value="NZ_JAAVJR010001371.1"/>
</dbReference>
<evidence type="ECO:0000313" key="2">
    <source>
        <dbReference type="Proteomes" id="UP000703674"/>
    </source>
</evidence>
<feature type="non-terminal residue" evidence="1">
    <location>
        <position position="70"/>
    </location>
</feature>
<sequence length="70" mass="7805">MKKAGENCDTADYDCSVITLDVVRAKGASAIAQRINRNLDTHVIQLISSEEEADISNLEELSEKFLSDYR</sequence>
<evidence type="ECO:0000313" key="1">
    <source>
        <dbReference type="EMBL" id="NJW55639.1"/>
    </source>
</evidence>
<gene>
    <name evidence="1" type="ORF">HC175_22245</name>
</gene>
<name>A0ABX1D5E8_9FLAO</name>
<protein>
    <submittedName>
        <fullName evidence="1">Uncharacterized protein</fullName>
    </submittedName>
</protein>
<dbReference type="Proteomes" id="UP000703674">
    <property type="component" value="Unassembled WGS sequence"/>
</dbReference>
<comment type="caution">
    <text evidence="1">The sequence shown here is derived from an EMBL/GenBank/DDBJ whole genome shotgun (WGS) entry which is preliminary data.</text>
</comment>
<organism evidence="1 2">
    <name type="scientific">Salinimicrobium oceani</name>
    <dbReference type="NCBI Taxonomy" id="2722702"/>
    <lineage>
        <taxon>Bacteria</taxon>
        <taxon>Pseudomonadati</taxon>
        <taxon>Bacteroidota</taxon>
        <taxon>Flavobacteriia</taxon>
        <taxon>Flavobacteriales</taxon>
        <taxon>Flavobacteriaceae</taxon>
        <taxon>Salinimicrobium</taxon>
    </lineage>
</organism>
<keyword evidence="2" id="KW-1185">Reference proteome</keyword>
<proteinExistence type="predicted"/>
<dbReference type="EMBL" id="JAAVJR010001371">
    <property type="protein sequence ID" value="NJW55639.1"/>
    <property type="molecule type" value="Genomic_DNA"/>
</dbReference>
<accession>A0ABX1D5E8</accession>
<reference evidence="1 2" key="1">
    <citation type="submission" date="2020-03" db="EMBL/GenBank/DDBJ databases">
        <title>Salinimicrobium sp. nov, isolated from SCS.</title>
        <authorList>
            <person name="Cao W.R."/>
        </authorList>
    </citation>
    <scope>NUCLEOTIDE SEQUENCE [LARGE SCALE GENOMIC DNA]</scope>
    <source>
        <strain evidence="2">J15B91</strain>
    </source>
</reference>